<dbReference type="Pfam" id="PF06985">
    <property type="entry name" value="HET"/>
    <property type="match status" value="1"/>
</dbReference>
<name>A0ABR1WVT4_9PEZI</name>
<dbReference type="GeneID" id="92086706"/>
<proteinExistence type="predicted"/>
<dbReference type="EMBL" id="JAQQWL010000002">
    <property type="protein sequence ID" value="KAK8087260.1"/>
    <property type="molecule type" value="Genomic_DNA"/>
</dbReference>
<evidence type="ECO:0000313" key="2">
    <source>
        <dbReference type="EMBL" id="KAK8087260.1"/>
    </source>
</evidence>
<organism evidence="2 3">
    <name type="scientific">Apiospora phragmitis</name>
    <dbReference type="NCBI Taxonomy" id="2905665"/>
    <lineage>
        <taxon>Eukaryota</taxon>
        <taxon>Fungi</taxon>
        <taxon>Dikarya</taxon>
        <taxon>Ascomycota</taxon>
        <taxon>Pezizomycotina</taxon>
        <taxon>Sordariomycetes</taxon>
        <taxon>Xylariomycetidae</taxon>
        <taxon>Amphisphaeriales</taxon>
        <taxon>Apiosporaceae</taxon>
        <taxon>Apiospora</taxon>
    </lineage>
</organism>
<reference evidence="2 3" key="1">
    <citation type="submission" date="2023-01" db="EMBL/GenBank/DDBJ databases">
        <title>Analysis of 21 Apiospora genomes using comparative genomics revels a genus with tremendous synthesis potential of carbohydrate active enzymes and secondary metabolites.</title>
        <authorList>
            <person name="Sorensen T."/>
        </authorList>
    </citation>
    <scope>NUCLEOTIDE SEQUENCE [LARGE SCALE GENOMIC DNA]</scope>
    <source>
        <strain evidence="2 3">CBS 135458</strain>
    </source>
</reference>
<accession>A0ABR1WVT4</accession>
<feature type="domain" description="Heterokaryon incompatibility" evidence="1">
    <location>
        <begin position="209"/>
        <end position="351"/>
    </location>
</feature>
<dbReference type="InterPro" id="IPR010730">
    <property type="entry name" value="HET"/>
</dbReference>
<evidence type="ECO:0000313" key="3">
    <source>
        <dbReference type="Proteomes" id="UP001480595"/>
    </source>
</evidence>
<sequence length="744" mass="82745">MPLCDICENLDLKLEGGCDDQRQSLGGYDEILSRASGNPEGPDQDGCDGCAFFCAVLQDSESWRERQVELSGKLVFLDSSRLDVRSPERADGSSYVADDLVLDLYTDEFIENYQQPAHGMEDDAEDTDDIESMDQRNNDTRIDCKCIVPVDPRDDKCFDLLRSWIAACSMHEQCAGMTPALMPKRVIEIPDSTSERPRLLVTNGESEQYVVLSHCWGSADAASKLKDSLIPDYQRGLDLAQLPQNVQDAVHITRRLGFQYLWVDALCISQDNAQDWAEEKAKLPLYYGQAALMISASIATDADSGILAERHVPMSPIMGKDRKFGLRQRILRWKDDIERSHLATRGWAAQERMLAPRIVHYTRRQMIWECATGLSFEASGIDDGRFGRDPHDAFFSKPKLQPLLEAGLRGLHPGVPDALVVERRTTVVVVGGGGERGGERELARRLYAWLQCVYEYAPRDLAVASDKLPALAGLATILNHDGAMGDYMAGIWSKDLAAGLAWSRPWRLLSSPPAYQAPSWSWAGVNGGVSHAVLGSTHEILQLGQPPPLPPPPPPALSNYYDEEATVCYRWTAEFEPKLIDHHIVLDDPSQPYGAVREGSYLVVEGTCLGALELPKLRDALLDEGLPRVNNPVVVLDRSNAFDCPCCCRHRPTPSSSSEEGQREDTRNEEEAHFDLCMVLLGDARRRPAGYVDLLALRWVDRAARTAARAGLVVFHMRKGRAEIELFRGAFRAVGMKRMTLNLV</sequence>
<dbReference type="PANTHER" id="PTHR33112:SF16">
    <property type="entry name" value="HETEROKARYON INCOMPATIBILITY DOMAIN-CONTAINING PROTEIN"/>
    <property type="match status" value="1"/>
</dbReference>
<evidence type="ECO:0000259" key="1">
    <source>
        <dbReference type="Pfam" id="PF06985"/>
    </source>
</evidence>
<gene>
    <name evidence="2" type="ORF">PG994_002234</name>
</gene>
<dbReference type="PANTHER" id="PTHR33112">
    <property type="entry name" value="DOMAIN PROTEIN, PUTATIVE-RELATED"/>
    <property type="match status" value="1"/>
</dbReference>
<dbReference type="RefSeq" id="XP_066721784.1">
    <property type="nucleotide sequence ID" value="XM_066853643.1"/>
</dbReference>
<comment type="caution">
    <text evidence="2">The sequence shown here is derived from an EMBL/GenBank/DDBJ whole genome shotgun (WGS) entry which is preliminary data.</text>
</comment>
<protein>
    <recommendedName>
        <fullName evidence="1">Heterokaryon incompatibility domain-containing protein</fullName>
    </recommendedName>
</protein>
<dbReference type="Proteomes" id="UP001480595">
    <property type="component" value="Unassembled WGS sequence"/>
</dbReference>
<keyword evidence="3" id="KW-1185">Reference proteome</keyword>